<dbReference type="Proteomes" id="UP001208041">
    <property type="component" value="Unassembled WGS sequence"/>
</dbReference>
<dbReference type="InterPro" id="IPR014718">
    <property type="entry name" value="GH-type_carb-bd"/>
</dbReference>
<dbReference type="RefSeq" id="WP_263951817.1">
    <property type="nucleotide sequence ID" value="NZ_JAOYFC010000001.1"/>
</dbReference>
<dbReference type="Gene3D" id="2.70.98.10">
    <property type="match status" value="1"/>
</dbReference>
<dbReference type="InterPro" id="IPR011013">
    <property type="entry name" value="Gal_mutarotase_sf_dom"/>
</dbReference>
<sequence length="278" mass="30630">MQRVTLSNDQVLIQVVPEFGARVVALIDRRSGRDWLISGACEGAAGDDAAYGGAEARGWDECAPTVASCHDPNWGRRLRDHGDMWGRPWVSEESEGALTYRYIGEQFAFSRTLRLEGPKLLCDYEISAGTSGTKLPWMWSQHLLLATRPGERIILDGVSSWAEFGKEPATTDVLGLEAGLVQKSYGKVTDRASVGIDGSDGGIRLEWCDAQVPYCGVWMAFGNWPTADNPLHQMALEPTTAPSDDLEGARLNGTERWLEAGQKEHWQIEIELLPPKTD</sequence>
<reference evidence="1" key="1">
    <citation type="submission" date="2022-10" db="EMBL/GenBank/DDBJ databases">
        <authorList>
            <person name="Yue Y."/>
        </authorList>
    </citation>
    <scope>NUCLEOTIDE SEQUENCE</scope>
    <source>
        <strain evidence="1">Z654</strain>
    </source>
</reference>
<dbReference type="GO" id="GO:0030246">
    <property type="term" value="F:carbohydrate binding"/>
    <property type="evidence" value="ECO:0007669"/>
    <property type="project" value="InterPro"/>
</dbReference>
<name>A0AAE3LPZ4_9RHOB</name>
<gene>
    <name evidence="1" type="ORF">OH136_00350</name>
</gene>
<organism evidence="1 2">
    <name type="scientific">Halocynthiibacter halioticoli</name>
    <dbReference type="NCBI Taxonomy" id="2986804"/>
    <lineage>
        <taxon>Bacteria</taxon>
        <taxon>Pseudomonadati</taxon>
        <taxon>Pseudomonadota</taxon>
        <taxon>Alphaproteobacteria</taxon>
        <taxon>Rhodobacterales</taxon>
        <taxon>Paracoccaceae</taxon>
        <taxon>Halocynthiibacter</taxon>
    </lineage>
</organism>
<comment type="caution">
    <text evidence="1">The sequence shown here is derived from an EMBL/GenBank/DDBJ whole genome shotgun (WGS) entry which is preliminary data.</text>
</comment>
<evidence type="ECO:0000313" key="1">
    <source>
        <dbReference type="EMBL" id="MCV6822988.1"/>
    </source>
</evidence>
<dbReference type="GO" id="GO:0003824">
    <property type="term" value="F:catalytic activity"/>
    <property type="evidence" value="ECO:0007669"/>
    <property type="project" value="InterPro"/>
</dbReference>
<dbReference type="EMBL" id="JAOYFC010000001">
    <property type="protein sequence ID" value="MCV6822988.1"/>
    <property type="molecule type" value="Genomic_DNA"/>
</dbReference>
<evidence type="ECO:0000313" key="2">
    <source>
        <dbReference type="Proteomes" id="UP001208041"/>
    </source>
</evidence>
<protein>
    <recommendedName>
        <fullName evidence="3">Galactose mutarotase</fullName>
    </recommendedName>
</protein>
<keyword evidence="2" id="KW-1185">Reference proteome</keyword>
<accession>A0AAE3LPZ4</accession>
<evidence type="ECO:0008006" key="3">
    <source>
        <dbReference type="Google" id="ProtNLM"/>
    </source>
</evidence>
<proteinExistence type="predicted"/>
<dbReference type="AlphaFoldDB" id="A0AAE3LPZ4"/>
<dbReference type="GO" id="GO:0005975">
    <property type="term" value="P:carbohydrate metabolic process"/>
    <property type="evidence" value="ECO:0007669"/>
    <property type="project" value="InterPro"/>
</dbReference>
<dbReference type="SUPFAM" id="SSF74650">
    <property type="entry name" value="Galactose mutarotase-like"/>
    <property type="match status" value="1"/>
</dbReference>